<evidence type="ECO:0000313" key="3">
    <source>
        <dbReference type="Proteomes" id="UP001500936"/>
    </source>
</evidence>
<dbReference type="InterPro" id="IPR011990">
    <property type="entry name" value="TPR-like_helical_dom_sf"/>
</dbReference>
<evidence type="ECO:0000313" key="2">
    <source>
        <dbReference type="EMBL" id="GAA4402205.1"/>
    </source>
</evidence>
<feature type="region of interest" description="Disordered" evidence="1">
    <location>
        <begin position="210"/>
        <end position="232"/>
    </location>
</feature>
<dbReference type="EMBL" id="BAABHB010000002">
    <property type="protein sequence ID" value="GAA4402205.1"/>
    <property type="molecule type" value="Genomic_DNA"/>
</dbReference>
<accession>A0ABP8K8T3</accession>
<dbReference type="Gene3D" id="1.25.40.10">
    <property type="entry name" value="Tetratricopeptide repeat domain"/>
    <property type="match status" value="1"/>
</dbReference>
<proteinExistence type="predicted"/>
<feature type="region of interest" description="Disordered" evidence="1">
    <location>
        <begin position="140"/>
        <end position="179"/>
    </location>
</feature>
<protein>
    <recommendedName>
        <fullName evidence="4">Tetratricopeptide repeat-containing protein</fullName>
    </recommendedName>
</protein>
<dbReference type="SUPFAM" id="SSF48452">
    <property type="entry name" value="TPR-like"/>
    <property type="match status" value="1"/>
</dbReference>
<reference evidence="3" key="1">
    <citation type="journal article" date="2019" name="Int. J. Syst. Evol. Microbiol.">
        <title>The Global Catalogue of Microorganisms (GCM) 10K type strain sequencing project: providing services to taxonomists for standard genome sequencing and annotation.</title>
        <authorList>
            <consortium name="The Broad Institute Genomics Platform"/>
            <consortium name="The Broad Institute Genome Sequencing Center for Infectious Disease"/>
            <person name="Wu L."/>
            <person name="Ma J."/>
        </authorList>
    </citation>
    <scope>NUCLEOTIDE SEQUENCE [LARGE SCALE GENOMIC DNA]</scope>
    <source>
        <strain evidence="3">JCM 17925</strain>
    </source>
</reference>
<gene>
    <name evidence="2" type="ORF">GCM10023187_17150</name>
</gene>
<dbReference type="Proteomes" id="UP001500936">
    <property type="component" value="Unassembled WGS sequence"/>
</dbReference>
<sequence>MTHLLIFIFLSLWQHRSIDQISRHNLARKEAEAAYTAGTYKVAAERYAYLNRSPADGAVRLNAGHAYFRLNQLDLAREQYEALLRQDDPELASMAAVQLGVIACYQRDSATALTFFRQALLQNANSEPARYNFELIHRQYSGKPPAGEQPPPPRKAEQPTQASALSPSAGRVEHSERQDEQLNRFGELNMTEEQALHLLNAMQGNDLPFSTLRPFRGGRSGNSSASRNKNRW</sequence>
<evidence type="ECO:0000256" key="1">
    <source>
        <dbReference type="SAM" id="MobiDB-lite"/>
    </source>
</evidence>
<organism evidence="2 3">
    <name type="scientific">Nibrella viscosa</name>
    <dbReference type="NCBI Taxonomy" id="1084524"/>
    <lineage>
        <taxon>Bacteria</taxon>
        <taxon>Pseudomonadati</taxon>
        <taxon>Bacteroidota</taxon>
        <taxon>Cytophagia</taxon>
        <taxon>Cytophagales</taxon>
        <taxon>Spirosomataceae</taxon>
        <taxon>Nibrella</taxon>
    </lineage>
</organism>
<keyword evidence="3" id="KW-1185">Reference proteome</keyword>
<name>A0ABP8K8T3_9BACT</name>
<feature type="compositionally biased region" description="Low complexity" evidence="1">
    <location>
        <begin position="221"/>
        <end position="232"/>
    </location>
</feature>
<dbReference type="RefSeq" id="WP_345265953.1">
    <property type="nucleotide sequence ID" value="NZ_BAABHB010000002.1"/>
</dbReference>
<comment type="caution">
    <text evidence="2">The sequence shown here is derived from an EMBL/GenBank/DDBJ whole genome shotgun (WGS) entry which is preliminary data.</text>
</comment>
<evidence type="ECO:0008006" key="4">
    <source>
        <dbReference type="Google" id="ProtNLM"/>
    </source>
</evidence>